<dbReference type="Gene3D" id="1.20.120.910">
    <property type="entry name" value="DksA, coiled-coil domain"/>
    <property type="match status" value="1"/>
</dbReference>
<sequence length="135" mass="16091">MLTQEQLLAMSEEDYMNDQQLEFFHNLLVNMKQEIREQIETAREEIGKIEYEADELDKASQEEERRLQLRFLDRQTKLLPKIDEALKRIEDGEFGFCEVTGEPITVPRLLARPTATLCAEEKIRQEQQERNYRDN</sequence>
<evidence type="ECO:0000256" key="3">
    <source>
        <dbReference type="ARBA" id="ARBA00022833"/>
    </source>
</evidence>
<dbReference type="PATRIC" id="fig|1445510.3.peg.4357"/>
<keyword evidence="3" id="KW-0862">Zinc</keyword>
<evidence type="ECO:0000256" key="2">
    <source>
        <dbReference type="ARBA" id="ARBA00022771"/>
    </source>
</evidence>
<dbReference type="STRING" id="1445510.YC6258_04392"/>
<keyword evidence="9" id="KW-1185">Reference proteome</keyword>
<evidence type="ECO:0000256" key="1">
    <source>
        <dbReference type="ARBA" id="ARBA00022723"/>
    </source>
</evidence>
<dbReference type="OrthoDB" id="9803742at2"/>
<evidence type="ECO:0000259" key="6">
    <source>
        <dbReference type="Pfam" id="PF01258"/>
    </source>
</evidence>
<dbReference type="InterPro" id="IPR037187">
    <property type="entry name" value="DnaK_N"/>
</dbReference>
<feature type="domain" description="DnaK suppressor protein DksA N-terminal" evidence="7">
    <location>
        <begin position="20"/>
        <end position="89"/>
    </location>
</feature>
<dbReference type="EMBL" id="CP007142">
    <property type="protein sequence ID" value="AJQ96424.1"/>
    <property type="molecule type" value="Genomic_DNA"/>
</dbReference>
<evidence type="ECO:0000313" key="8">
    <source>
        <dbReference type="EMBL" id="AJQ96424.1"/>
    </source>
</evidence>
<accession>A0A0C5W152</accession>
<dbReference type="HOGENOM" id="CLU_043144_2_2_6"/>
<dbReference type="InterPro" id="IPR000962">
    <property type="entry name" value="Znf_DskA_TraR"/>
</dbReference>
<keyword evidence="1" id="KW-0479">Metal-binding</keyword>
<dbReference type="PANTHER" id="PTHR33823">
    <property type="entry name" value="RNA POLYMERASE-BINDING TRANSCRIPTION FACTOR DKSA-RELATED"/>
    <property type="match status" value="1"/>
</dbReference>
<dbReference type="InterPro" id="IPR048489">
    <property type="entry name" value="DksA_N"/>
</dbReference>
<dbReference type="KEGG" id="gsn:YC6258_04392"/>
<dbReference type="Pfam" id="PF21157">
    <property type="entry name" value="DksA_N"/>
    <property type="match status" value="1"/>
</dbReference>
<feature type="domain" description="Zinc finger DksA/TraR C4-type" evidence="6">
    <location>
        <begin position="92"/>
        <end position="127"/>
    </location>
</feature>
<evidence type="ECO:0000313" key="9">
    <source>
        <dbReference type="Proteomes" id="UP000032266"/>
    </source>
</evidence>
<keyword evidence="2" id="KW-0863">Zinc-finger</keyword>
<feature type="coiled-coil region" evidence="5">
    <location>
        <begin position="25"/>
        <end position="59"/>
    </location>
</feature>
<dbReference type="Proteomes" id="UP000032266">
    <property type="component" value="Chromosome"/>
</dbReference>
<evidence type="ECO:0000259" key="7">
    <source>
        <dbReference type="Pfam" id="PF21157"/>
    </source>
</evidence>
<dbReference type="PANTHER" id="PTHR33823:SF2">
    <property type="entry name" value="RNA POLYMERASE-BINDING TRANSCRIPTION FACTOR DKSA"/>
    <property type="match status" value="1"/>
</dbReference>
<dbReference type="AlphaFoldDB" id="A0A0C5W152"/>
<gene>
    <name evidence="8" type="ORF">YC6258_04392</name>
</gene>
<evidence type="ECO:0000256" key="4">
    <source>
        <dbReference type="PROSITE-ProRule" id="PRU00510"/>
    </source>
</evidence>
<keyword evidence="5" id="KW-0175">Coiled coil</keyword>
<evidence type="ECO:0000256" key="5">
    <source>
        <dbReference type="SAM" id="Coils"/>
    </source>
</evidence>
<dbReference type="Pfam" id="PF01258">
    <property type="entry name" value="zf-dskA_traR"/>
    <property type="match status" value="1"/>
</dbReference>
<feature type="zinc finger region" description="dksA C4-type" evidence="4">
    <location>
        <begin position="97"/>
        <end position="121"/>
    </location>
</feature>
<name>A0A0C5W152_9GAMM</name>
<organism evidence="8 9">
    <name type="scientific">Gynuella sunshinyii YC6258</name>
    <dbReference type="NCBI Taxonomy" id="1445510"/>
    <lineage>
        <taxon>Bacteria</taxon>
        <taxon>Pseudomonadati</taxon>
        <taxon>Pseudomonadota</taxon>
        <taxon>Gammaproteobacteria</taxon>
        <taxon>Oceanospirillales</taxon>
        <taxon>Saccharospirillaceae</taxon>
        <taxon>Gynuella</taxon>
    </lineage>
</organism>
<dbReference type="SUPFAM" id="SSF57716">
    <property type="entry name" value="Glucocorticoid receptor-like (DNA-binding domain)"/>
    <property type="match status" value="1"/>
</dbReference>
<reference evidence="8 9" key="1">
    <citation type="submission" date="2014-01" db="EMBL/GenBank/DDBJ databases">
        <title>Full genme sequencing of cellulolytic bacterium Gynuella sunshinyii YC6258T gen. nov., sp. nov.</title>
        <authorList>
            <person name="Khan H."/>
            <person name="Chung E.J."/>
            <person name="Chung Y.R."/>
        </authorList>
    </citation>
    <scope>NUCLEOTIDE SEQUENCE [LARGE SCALE GENOMIC DNA]</scope>
    <source>
        <strain evidence="8 9">YC6258</strain>
    </source>
</reference>
<dbReference type="GO" id="GO:0008270">
    <property type="term" value="F:zinc ion binding"/>
    <property type="evidence" value="ECO:0007669"/>
    <property type="project" value="UniProtKB-KW"/>
</dbReference>
<protein>
    <submittedName>
        <fullName evidence="8">DnaK suppressor protein</fullName>
    </submittedName>
</protein>
<dbReference type="InterPro" id="IPR012784">
    <property type="entry name" value="DksA_RNA_pol-bd"/>
</dbReference>
<dbReference type="NCBIfam" id="TIGR02420">
    <property type="entry name" value="dksA"/>
    <property type="match status" value="1"/>
</dbReference>
<proteinExistence type="predicted"/>
<dbReference type="RefSeq" id="WP_044618432.1">
    <property type="nucleotide sequence ID" value="NZ_CP007142.1"/>
</dbReference>
<dbReference type="PROSITE" id="PS51128">
    <property type="entry name" value="ZF_DKSA_2"/>
    <property type="match status" value="1"/>
</dbReference>
<dbReference type="SUPFAM" id="SSF109635">
    <property type="entry name" value="DnaK suppressor protein DksA, alpha-hairpin domain"/>
    <property type="match status" value="1"/>
</dbReference>